<evidence type="ECO:0000259" key="3">
    <source>
        <dbReference type="PROSITE" id="PS50804"/>
    </source>
</evidence>
<feature type="domain" description="SCAN box" evidence="3">
    <location>
        <begin position="44"/>
        <end position="122"/>
    </location>
</feature>
<keyword evidence="5" id="KW-1185">Reference proteome</keyword>
<organism evidence="4 5">
    <name type="scientific">Phrynosoma platyrhinos</name>
    <name type="common">Desert horned lizard</name>
    <dbReference type="NCBI Taxonomy" id="52577"/>
    <lineage>
        <taxon>Eukaryota</taxon>
        <taxon>Metazoa</taxon>
        <taxon>Chordata</taxon>
        <taxon>Craniata</taxon>
        <taxon>Vertebrata</taxon>
        <taxon>Euteleostomi</taxon>
        <taxon>Lepidosauria</taxon>
        <taxon>Squamata</taxon>
        <taxon>Bifurcata</taxon>
        <taxon>Unidentata</taxon>
        <taxon>Episquamata</taxon>
        <taxon>Toxicofera</taxon>
        <taxon>Iguania</taxon>
        <taxon>Phrynosomatidae</taxon>
        <taxon>Phrynosomatinae</taxon>
        <taxon>Phrynosoma</taxon>
    </lineage>
</organism>
<proteinExistence type="predicted"/>
<dbReference type="EMBL" id="JAIPUX010000439">
    <property type="protein sequence ID" value="KAH0630601.1"/>
    <property type="molecule type" value="Genomic_DNA"/>
</dbReference>
<reference evidence="4 5" key="1">
    <citation type="journal article" date="2022" name="Gigascience">
        <title>A chromosome-level genome assembly and annotation of the desert horned lizard, Phrynosoma platyrhinos, provides insight into chromosomal rearrangements among reptiles.</title>
        <authorList>
            <person name="Koochekian N."/>
            <person name="Ascanio A."/>
            <person name="Farleigh K."/>
            <person name="Card D.C."/>
            <person name="Schield D.R."/>
            <person name="Castoe T.A."/>
            <person name="Jezkova T."/>
        </authorList>
    </citation>
    <scope>NUCLEOTIDE SEQUENCE [LARGE SCALE GENOMIC DNA]</scope>
    <source>
        <strain evidence="4">NK-2021</strain>
    </source>
</reference>
<dbReference type="PANTHER" id="PTHR45935">
    <property type="entry name" value="PROTEIN ZBED8-RELATED"/>
    <property type="match status" value="1"/>
</dbReference>
<dbReference type="Pfam" id="PF02023">
    <property type="entry name" value="SCAN"/>
    <property type="match status" value="1"/>
</dbReference>
<feature type="region of interest" description="Disordered" evidence="2">
    <location>
        <begin position="142"/>
        <end position="181"/>
    </location>
</feature>
<dbReference type="InterPro" id="IPR038269">
    <property type="entry name" value="SCAN_sf"/>
</dbReference>
<dbReference type="SMART" id="SM00431">
    <property type="entry name" value="SCAN"/>
    <property type="match status" value="1"/>
</dbReference>
<keyword evidence="1" id="KW-0539">Nucleus</keyword>
<evidence type="ECO:0000313" key="4">
    <source>
        <dbReference type="EMBL" id="KAH0630601.1"/>
    </source>
</evidence>
<comment type="caution">
    <text evidence="4">The sequence shown here is derived from an EMBL/GenBank/DDBJ whole genome shotgun (WGS) entry which is preliminary data.</text>
</comment>
<protein>
    <recommendedName>
        <fullName evidence="3">SCAN box domain-containing protein</fullName>
    </recommendedName>
</protein>
<dbReference type="InterPro" id="IPR003309">
    <property type="entry name" value="SCAN_dom"/>
</dbReference>
<evidence type="ECO:0000313" key="5">
    <source>
        <dbReference type="Proteomes" id="UP000826234"/>
    </source>
</evidence>
<dbReference type="CDD" id="cd07936">
    <property type="entry name" value="SCAN"/>
    <property type="match status" value="1"/>
</dbReference>
<gene>
    <name evidence="4" type="ORF">JD844_013819</name>
</gene>
<accession>A0ABQ7TM40</accession>
<dbReference type="Proteomes" id="UP000826234">
    <property type="component" value="Unassembled WGS sequence"/>
</dbReference>
<sequence length="252" mass="28318">MEESAGFELGKGPPVIRLESSGVFWERTTQHSLRKDMLNSDLHRHRFRQFYYEKAEGPRKVCSQLHDLCCQWLKPERHTKTEMLDLVVLEQFLAVLPPEMEKWIRECGAETSSQAVALAEGFLLSQAEEKKQKQKQALIMKGTAEAEKDPSENKWNKPNRDKVSTSAGGGTMQTSSSHDSDTLHAASMKLDQVGGRIPGELDIEELLCENEEEPCGVLSIAANYKQMEENGRNTDSQGKGEKKAPSSKDDEH</sequence>
<dbReference type="Gene3D" id="1.10.4020.10">
    <property type="entry name" value="DNA breaking-rejoining enzymes"/>
    <property type="match status" value="1"/>
</dbReference>
<feature type="compositionally biased region" description="Basic and acidic residues" evidence="2">
    <location>
        <begin position="144"/>
        <end position="163"/>
    </location>
</feature>
<feature type="region of interest" description="Disordered" evidence="2">
    <location>
        <begin position="226"/>
        <end position="252"/>
    </location>
</feature>
<dbReference type="InterPro" id="IPR050916">
    <property type="entry name" value="SCAN-C2H2_zinc_finger"/>
</dbReference>
<dbReference type="SUPFAM" id="SSF47353">
    <property type="entry name" value="Retrovirus capsid dimerization domain-like"/>
    <property type="match status" value="1"/>
</dbReference>
<evidence type="ECO:0000256" key="1">
    <source>
        <dbReference type="ARBA" id="ARBA00023242"/>
    </source>
</evidence>
<dbReference type="PANTHER" id="PTHR45935:SF15">
    <property type="entry name" value="SCAN BOX DOMAIN-CONTAINING PROTEIN"/>
    <property type="match status" value="1"/>
</dbReference>
<dbReference type="PROSITE" id="PS50804">
    <property type="entry name" value="SCAN_BOX"/>
    <property type="match status" value="1"/>
</dbReference>
<evidence type="ECO:0000256" key="2">
    <source>
        <dbReference type="SAM" id="MobiDB-lite"/>
    </source>
</evidence>
<name>A0ABQ7TM40_PHRPL</name>